<keyword evidence="2" id="KW-1185">Reference proteome</keyword>
<evidence type="ECO:0000313" key="2">
    <source>
        <dbReference type="Proteomes" id="UP001357485"/>
    </source>
</evidence>
<name>A0ABR0ITU5_9PEZI</name>
<comment type="caution">
    <text evidence="1">The sequence shown here is derived from an EMBL/GenBank/DDBJ whole genome shotgun (WGS) entry which is preliminary data.</text>
</comment>
<dbReference type="Proteomes" id="UP001357485">
    <property type="component" value="Unassembled WGS sequence"/>
</dbReference>
<feature type="non-terminal residue" evidence="1">
    <location>
        <position position="1"/>
    </location>
</feature>
<reference evidence="1 2" key="1">
    <citation type="submission" date="2023-08" db="EMBL/GenBank/DDBJ databases">
        <title>Black Yeasts Isolated from many extreme environments.</title>
        <authorList>
            <person name="Coleine C."/>
            <person name="Stajich J.E."/>
            <person name="Selbmann L."/>
        </authorList>
    </citation>
    <scope>NUCLEOTIDE SEQUENCE [LARGE SCALE GENOMIC DNA]</scope>
    <source>
        <strain evidence="1 2">CCFEE 536</strain>
    </source>
</reference>
<feature type="non-terminal residue" evidence="1">
    <location>
        <position position="72"/>
    </location>
</feature>
<dbReference type="EMBL" id="JAVRRA010028057">
    <property type="protein sequence ID" value="KAK5046554.1"/>
    <property type="molecule type" value="Genomic_DNA"/>
</dbReference>
<accession>A0ABR0ITU5</accession>
<proteinExistence type="predicted"/>
<gene>
    <name evidence="1" type="ORF">LTR16_011263</name>
</gene>
<evidence type="ECO:0000313" key="1">
    <source>
        <dbReference type="EMBL" id="KAK5046554.1"/>
    </source>
</evidence>
<protein>
    <submittedName>
        <fullName evidence="1">Uncharacterized protein</fullName>
    </submittedName>
</protein>
<sequence length="72" mass="8152">LRGRHRCRAKSGTRCDSLLHRRARIAQAVFHAPRRGSDRGRQRLYLQGYEDGSEGQAYGEATPCRQVVQTAL</sequence>
<organism evidence="1 2">
    <name type="scientific">Cryomyces antarcticus</name>
    <dbReference type="NCBI Taxonomy" id="329879"/>
    <lineage>
        <taxon>Eukaryota</taxon>
        <taxon>Fungi</taxon>
        <taxon>Dikarya</taxon>
        <taxon>Ascomycota</taxon>
        <taxon>Pezizomycotina</taxon>
        <taxon>Dothideomycetes</taxon>
        <taxon>Dothideomycetes incertae sedis</taxon>
        <taxon>Cryomyces</taxon>
    </lineage>
</organism>